<accession>A0A238VAF6</accession>
<organism evidence="8 9">
    <name type="scientific">Halorubrum vacuolatum</name>
    <name type="common">Natronobacterium vacuolatum</name>
    <dbReference type="NCBI Taxonomy" id="63740"/>
    <lineage>
        <taxon>Archaea</taxon>
        <taxon>Methanobacteriati</taxon>
        <taxon>Methanobacteriota</taxon>
        <taxon>Stenosarchaea group</taxon>
        <taxon>Halobacteria</taxon>
        <taxon>Halobacteriales</taxon>
        <taxon>Haloferacaceae</taxon>
        <taxon>Halorubrum</taxon>
    </lineage>
</organism>
<dbReference type="Gene3D" id="1.10.287.950">
    <property type="entry name" value="Methyl-accepting chemotaxis protein"/>
    <property type="match status" value="2"/>
</dbReference>
<keyword evidence="9" id="KW-1185">Reference proteome</keyword>
<evidence type="ECO:0000259" key="7">
    <source>
        <dbReference type="PROSITE" id="PS50885"/>
    </source>
</evidence>
<dbReference type="InterPro" id="IPR003660">
    <property type="entry name" value="HAMP_dom"/>
</dbReference>
<reference evidence="8 9" key="1">
    <citation type="submission" date="2017-06" db="EMBL/GenBank/DDBJ databases">
        <authorList>
            <person name="Kim H.J."/>
            <person name="Triplett B.A."/>
        </authorList>
    </citation>
    <scope>NUCLEOTIDE SEQUENCE [LARGE SCALE GENOMIC DNA]</scope>
    <source>
        <strain evidence="8 9">DSM 8800</strain>
    </source>
</reference>
<evidence type="ECO:0000256" key="1">
    <source>
        <dbReference type="ARBA" id="ARBA00023224"/>
    </source>
</evidence>
<gene>
    <name evidence="8" type="ORF">SAMN06264855_102150</name>
</gene>
<dbReference type="GO" id="GO:0007165">
    <property type="term" value="P:signal transduction"/>
    <property type="evidence" value="ECO:0007669"/>
    <property type="project" value="UniProtKB-KW"/>
</dbReference>
<dbReference type="GO" id="GO:0016020">
    <property type="term" value="C:membrane"/>
    <property type="evidence" value="ECO:0007669"/>
    <property type="project" value="InterPro"/>
</dbReference>
<dbReference type="PROSITE" id="PS50111">
    <property type="entry name" value="CHEMOTAXIS_TRANSDUC_2"/>
    <property type="match status" value="1"/>
</dbReference>
<keyword evidence="1 3" id="KW-0807">Transducer</keyword>
<dbReference type="PRINTS" id="PR00260">
    <property type="entry name" value="CHEMTRNSDUCR"/>
</dbReference>
<feature type="transmembrane region" description="Helical" evidence="5">
    <location>
        <begin position="78"/>
        <end position="96"/>
    </location>
</feature>
<dbReference type="InterPro" id="IPR004089">
    <property type="entry name" value="MCPsignal_dom"/>
</dbReference>
<dbReference type="AlphaFoldDB" id="A0A238VAF6"/>
<dbReference type="RefSeq" id="WP_089383604.1">
    <property type="nucleotide sequence ID" value="NZ_FZNQ01000002.1"/>
</dbReference>
<proteinExistence type="inferred from homology"/>
<dbReference type="SUPFAM" id="SSF58104">
    <property type="entry name" value="Methyl-accepting chemotaxis protein (MCP) signaling domain"/>
    <property type="match status" value="2"/>
</dbReference>
<dbReference type="PANTHER" id="PTHR32089:SF112">
    <property type="entry name" value="LYSOZYME-LIKE PROTEIN-RELATED"/>
    <property type="match status" value="1"/>
</dbReference>
<dbReference type="Pfam" id="PF00015">
    <property type="entry name" value="MCPsignal"/>
    <property type="match status" value="2"/>
</dbReference>
<protein>
    <submittedName>
        <fullName evidence="8">Methyl-accepting chemotaxis protein</fullName>
    </submittedName>
</protein>
<feature type="domain" description="HAMP" evidence="7">
    <location>
        <begin position="254"/>
        <end position="299"/>
    </location>
</feature>
<evidence type="ECO:0000313" key="8">
    <source>
        <dbReference type="EMBL" id="SNR31178.1"/>
    </source>
</evidence>
<dbReference type="Proteomes" id="UP000198397">
    <property type="component" value="Unassembled WGS sequence"/>
</dbReference>
<evidence type="ECO:0000313" key="9">
    <source>
        <dbReference type="Proteomes" id="UP000198397"/>
    </source>
</evidence>
<keyword evidence="5" id="KW-0812">Transmembrane</keyword>
<feature type="coiled-coil region" evidence="4">
    <location>
        <begin position="210"/>
        <end position="251"/>
    </location>
</feature>
<evidence type="ECO:0000256" key="5">
    <source>
        <dbReference type="SAM" id="Phobius"/>
    </source>
</evidence>
<dbReference type="PANTHER" id="PTHR32089">
    <property type="entry name" value="METHYL-ACCEPTING CHEMOTAXIS PROTEIN MCPB"/>
    <property type="match status" value="1"/>
</dbReference>
<feature type="coiled-coil region" evidence="4">
    <location>
        <begin position="319"/>
        <end position="350"/>
    </location>
</feature>
<keyword evidence="5" id="KW-0472">Membrane</keyword>
<dbReference type="GO" id="GO:0004888">
    <property type="term" value="F:transmembrane signaling receptor activity"/>
    <property type="evidence" value="ECO:0007669"/>
    <property type="project" value="InterPro"/>
</dbReference>
<evidence type="ECO:0000256" key="2">
    <source>
        <dbReference type="ARBA" id="ARBA00029447"/>
    </source>
</evidence>
<keyword evidence="4" id="KW-0175">Coiled coil</keyword>
<feature type="transmembrane region" description="Helical" evidence="5">
    <location>
        <begin position="178"/>
        <end position="200"/>
    </location>
</feature>
<dbReference type="InterPro" id="IPR004090">
    <property type="entry name" value="Chemotax_Me-accpt_rcpt"/>
</dbReference>
<name>A0A238VAF6_HALVU</name>
<feature type="transmembrane region" description="Helical" evidence="5">
    <location>
        <begin position="103"/>
        <end position="123"/>
    </location>
</feature>
<dbReference type="GO" id="GO:0006935">
    <property type="term" value="P:chemotaxis"/>
    <property type="evidence" value="ECO:0007669"/>
    <property type="project" value="InterPro"/>
</dbReference>
<feature type="domain" description="Methyl-accepting transducer" evidence="6">
    <location>
        <begin position="318"/>
        <end position="584"/>
    </location>
</feature>
<keyword evidence="5" id="KW-1133">Transmembrane helix</keyword>
<feature type="transmembrane region" description="Helical" evidence="5">
    <location>
        <begin position="40"/>
        <end position="58"/>
    </location>
</feature>
<dbReference type="SMART" id="SM00283">
    <property type="entry name" value="MA"/>
    <property type="match status" value="1"/>
</dbReference>
<comment type="similarity">
    <text evidence="2">Belongs to the methyl-accepting chemotaxis (MCP) protein family.</text>
</comment>
<sequence>MSSERAVEGGSVAGELAAFIAAIPDGHRVTERDFERRHRMILLGILAQLPVLLVISRFEGTGTLTGAAFPEIPITHAIGGVAAVGILAALAAIPALPRRVRSTLASLSFMSVAAVLAYFWGGFIEAHFLYFVGVGVVALYEDWVPFAAAILYVVFQHSLFGMVTGMHVYNHPAAMDHPIAWGVIHGVFVAGLAVAILFHWRSLEATYSDLDDRQDDLDALAEKQAEVEQAREEAEKQREQVATLNETLRLEASELADALSAVADRDLTVEPPRDSDVEAIRQLSDAYRSMTDDLSDVIIQLRTFAADVESTTDSVQARAETLRETQRESAREVRDLSERLRDQATALETAGGEMGQLSATIEEIAASAESVSTEATETADIANDAEDELRDAVTVMDAVEESVGTVVDLAESMDERMDAVEETTAAIEDIADRTNILALNAGIEAARAGGGAVASGSATDGGVDTGAGGSKRAGAGATGDVGAGFAVVAEEVKALADRTQTHAATIGENVDRTLSDVTAVRTDVGELQSSVDDGRQQVDAAGSTFGTVTEAMDRLDDSMGEVADATDDGAASATEVASTIADVADRARALAETGDSVADGAERTADDIAEIATEITELRDGAGTLVAELDRFTLRSAGDEFVFDGPETAGERPS</sequence>
<evidence type="ECO:0000256" key="3">
    <source>
        <dbReference type="PROSITE-ProRule" id="PRU00284"/>
    </source>
</evidence>
<dbReference type="PROSITE" id="PS50885">
    <property type="entry name" value="HAMP"/>
    <property type="match status" value="1"/>
</dbReference>
<evidence type="ECO:0000259" key="6">
    <source>
        <dbReference type="PROSITE" id="PS50111"/>
    </source>
</evidence>
<evidence type="ECO:0000256" key="4">
    <source>
        <dbReference type="SAM" id="Coils"/>
    </source>
</evidence>
<feature type="transmembrane region" description="Helical" evidence="5">
    <location>
        <begin position="143"/>
        <end position="166"/>
    </location>
</feature>
<dbReference type="EMBL" id="FZNQ01000002">
    <property type="protein sequence ID" value="SNR31178.1"/>
    <property type="molecule type" value="Genomic_DNA"/>
</dbReference>
<dbReference type="OrthoDB" id="8523at2157"/>